<accession>A0A3G2HTQ2</accession>
<evidence type="ECO:0000256" key="1">
    <source>
        <dbReference type="ARBA" id="ARBA00006987"/>
    </source>
</evidence>
<sequence>MTTPSNTASTAHPPSIRRPWRRLAQTLLGAILAVSSVPAAHASDWPDRPIRLIVPFPTGGATDVISRLIAESAAKAMNTNIIVDNRTGAGGTIGSAEVARSKPDGYTLLFTTSSTHAIAPHLYKSLPYDADKDFTPIAHLGDAASVLLVNPSVPAQTLPELIEYTRAHPDELNYASSGNGTIVHLGTEAFLNQADIVMSHVPYRGTGQAINDMLGGSIHVLLDAIPTGMPYVNSGQLRALAVTGPRRSPLAPDLPTFQESGLPGYESVTWFGLYAPAGLPDEIRDKAYEAFTHAIQDPNVRSRLQALGVDLPRSTSREAFVALVREDSARWQGLIQLTGIQIQ</sequence>
<dbReference type="InterPro" id="IPR042100">
    <property type="entry name" value="Bug_dom1"/>
</dbReference>
<reference evidence="3 4" key="1">
    <citation type="submission" date="2018-09" db="EMBL/GenBank/DDBJ databases">
        <title>Complete genome sequence of the hydrocarbonoclastic bacterium Alcaligenes aquatilis QD168, isolated from a crude-oil polluted marine sediment of Central Chile.</title>
        <authorList>
            <person name="Duran R.E."/>
            <person name="Barra B."/>
            <person name="Salva-Serra F."/>
            <person name="Mendez V."/>
            <person name="Moore E.R.B."/>
            <person name="Seeger M."/>
        </authorList>
    </citation>
    <scope>NUCLEOTIDE SEQUENCE [LARGE SCALE GENOMIC DNA]</scope>
    <source>
        <strain evidence="3 4">QD168</strain>
    </source>
</reference>
<protein>
    <submittedName>
        <fullName evidence="3">Tripartite tricarboxylate transporter substrate binding protein</fullName>
    </submittedName>
</protein>
<organism evidence="3 4">
    <name type="scientific">Alcaligenes aquatilis</name>
    <dbReference type="NCBI Taxonomy" id="323284"/>
    <lineage>
        <taxon>Bacteria</taxon>
        <taxon>Pseudomonadati</taxon>
        <taxon>Pseudomonadota</taxon>
        <taxon>Betaproteobacteria</taxon>
        <taxon>Burkholderiales</taxon>
        <taxon>Alcaligenaceae</taxon>
        <taxon>Alcaligenes</taxon>
    </lineage>
</organism>
<evidence type="ECO:0000313" key="3">
    <source>
        <dbReference type="EMBL" id="AYN20128.1"/>
    </source>
</evidence>
<dbReference type="InterPro" id="IPR005064">
    <property type="entry name" value="BUG"/>
</dbReference>
<dbReference type="Pfam" id="PF03401">
    <property type="entry name" value="TctC"/>
    <property type="match status" value="1"/>
</dbReference>
<dbReference type="RefSeq" id="WP_121738376.1">
    <property type="nucleotide sequence ID" value="NZ_CP032153.1"/>
</dbReference>
<evidence type="ECO:0000313" key="4">
    <source>
        <dbReference type="Proteomes" id="UP000268070"/>
    </source>
</evidence>
<dbReference type="PANTHER" id="PTHR42928:SF5">
    <property type="entry name" value="BLR1237 PROTEIN"/>
    <property type="match status" value="1"/>
</dbReference>
<proteinExistence type="inferred from homology"/>
<dbReference type="PANTHER" id="PTHR42928">
    <property type="entry name" value="TRICARBOXYLATE-BINDING PROTEIN"/>
    <property type="match status" value="1"/>
</dbReference>
<dbReference type="KEGG" id="aaqu:D3M96_06040"/>
<gene>
    <name evidence="3" type="ORF">D3M96_06040</name>
</gene>
<evidence type="ECO:0000256" key="2">
    <source>
        <dbReference type="SAM" id="SignalP"/>
    </source>
</evidence>
<dbReference type="EMBL" id="CP032153">
    <property type="protein sequence ID" value="AYN20128.1"/>
    <property type="molecule type" value="Genomic_DNA"/>
</dbReference>
<name>A0A3G2HTQ2_9BURK</name>
<dbReference type="Gene3D" id="3.40.190.150">
    <property type="entry name" value="Bordetella uptake gene, domain 1"/>
    <property type="match status" value="1"/>
</dbReference>
<dbReference type="Proteomes" id="UP000268070">
    <property type="component" value="Chromosome"/>
</dbReference>
<feature type="chain" id="PRO_5018238229" evidence="2">
    <location>
        <begin position="43"/>
        <end position="343"/>
    </location>
</feature>
<keyword evidence="2" id="KW-0732">Signal</keyword>
<dbReference type="CDD" id="cd13578">
    <property type="entry name" value="PBP2_Bug27"/>
    <property type="match status" value="1"/>
</dbReference>
<dbReference type="AlphaFoldDB" id="A0A3G2HTQ2"/>
<dbReference type="Gene3D" id="3.40.190.10">
    <property type="entry name" value="Periplasmic binding protein-like II"/>
    <property type="match status" value="1"/>
</dbReference>
<comment type="similarity">
    <text evidence="1">Belongs to the UPF0065 (bug) family.</text>
</comment>
<dbReference type="OrthoDB" id="5171643at2"/>
<dbReference type="SUPFAM" id="SSF53850">
    <property type="entry name" value="Periplasmic binding protein-like II"/>
    <property type="match status" value="1"/>
</dbReference>
<feature type="signal peptide" evidence="2">
    <location>
        <begin position="1"/>
        <end position="42"/>
    </location>
</feature>
<dbReference type="PIRSF" id="PIRSF017082">
    <property type="entry name" value="YflP"/>
    <property type="match status" value="1"/>
</dbReference>